<dbReference type="InterPro" id="IPR017437">
    <property type="entry name" value="ATP-NAD_kinase_PpnK-typ_C"/>
</dbReference>
<sequence length="267" mass="29556">MVIHQPSGLAEALRGGSLAFISSGTPDAVAAESRLKSLYDNVDPEQADVVVALGGDGFMLQTLHRFMNSGKPIYGMNRGSVGFLMNEYREDGLRERVAASLATTLHPLQMDALDKAGNEHRAYAINEVSLFRQSYQTAKLRISIDDRVRLEELTGDGVLVATPAGSTAYNLSAHGPILPIHAPLLALTPISAFRPRLWRGALIPDRVRVTLDVIEPEKRPVNAVADYTEIKSVLRISIRQDRRARSLILFDPGHSWDERILTEQFRY</sequence>
<dbReference type="SUPFAM" id="SSF111331">
    <property type="entry name" value="NAD kinase/diacylglycerol kinase-like"/>
    <property type="match status" value="1"/>
</dbReference>
<keyword evidence="1 6" id="KW-0808">Transferase</keyword>
<keyword evidence="2 6" id="KW-0418">Kinase</keyword>
<dbReference type="InterPro" id="IPR002504">
    <property type="entry name" value="NADK"/>
</dbReference>
<keyword evidence="6" id="KW-0067">ATP-binding</keyword>
<dbReference type="NCBIfam" id="NF003406">
    <property type="entry name" value="PRK04761.1"/>
    <property type="match status" value="1"/>
</dbReference>
<dbReference type="Pfam" id="PF20143">
    <property type="entry name" value="NAD_kinase_C"/>
    <property type="match status" value="1"/>
</dbReference>
<comment type="catalytic activity">
    <reaction evidence="5 6">
        <text>NAD(+) + ATP = ADP + NADP(+) + H(+)</text>
        <dbReference type="Rhea" id="RHEA:18629"/>
        <dbReference type="ChEBI" id="CHEBI:15378"/>
        <dbReference type="ChEBI" id="CHEBI:30616"/>
        <dbReference type="ChEBI" id="CHEBI:57540"/>
        <dbReference type="ChEBI" id="CHEBI:58349"/>
        <dbReference type="ChEBI" id="CHEBI:456216"/>
        <dbReference type="EC" id="2.7.1.23"/>
    </reaction>
</comment>
<organism evidence="7 8">
    <name type="scientific">Kaistia geumhonensis</name>
    <dbReference type="NCBI Taxonomy" id="410839"/>
    <lineage>
        <taxon>Bacteria</taxon>
        <taxon>Pseudomonadati</taxon>
        <taxon>Pseudomonadota</taxon>
        <taxon>Alphaproteobacteria</taxon>
        <taxon>Hyphomicrobiales</taxon>
        <taxon>Kaistiaceae</taxon>
        <taxon>Kaistia</taxon>
    </lineage>
</organism>
<feature type="binding site" evidence="6">
    <location>
        <begin position="126"/>
        <end position="127"/>
    </location>
    <ligand>
        <name>NAD(+)</name>
        <dbReference type="ChEBI" id="CHEBI:57540"/>
    </ligand>
</feature>
<feature type="binding site" evidence="6">
    <location>
        <begin position="56"/>
        <end position="57"/>
    </location>
    <ligand>
        <name>NAD(+)</name>
        <dbReference type="ChEBI" id="CHEBI:57540"/>
    </ligand>
</feature>
<keyword evidence="3 6" id="KW-0521">NADP</keyword>
<dbReference type="Gene3D" id="2.60.200.30">
    <property type="entry name" value="Probable inorganic polyphosphate/atp-NAD kinase, domain 2"/>
    <property type="match status" value="1"/>
</dbReference>
<dbReference type="EMBL" id="JAUSWJ010000001">
    <property type="protein sequence ID" value="MDQ0518668.1"/>
    <property type="molecule type" value="Genomic_DNA"/>
</dbReference>
<feature type="binding site" evidence="6">
    <location>
        <position position="164"/>
    </location>
    <ligand>
        <name>NAD(+)</name>
        <dbReference type="ChEBI" id="CHEBI:57540"/>
    </ligand>
</feature>
<dbReference type="Gene3D" id="3.40.50.10330">
    <property type="entry name" value="Probable inorganic polyphosphate/atp-NAD kinase, domain 1"/>
    <property type="match status" value="1"/>
</dbReference>
<dbReference type="InterPro" id="IPR016064">
    <property type="entry name" value="NAD/diacylglycerol_kinase_sf"/>
</dbReference>
<comment type="caution">
    <text evidence="7">The sequence shown here is derived from an EMBL/GenBank/DDBJ whole genome shotgun (WGS) entry which is preliminary data.</text>
</comment>
<comment type="function">
    <text evidence="6">Involved in the regulation of the intracellular balance of NAD and NADP, and is a key enzyme in the biosynthesis of NADP. Catalyzes specifically the phosphorylation on 2'-hydroxyl of the adenosine moiety of NAD to yield NADP.</text>
</comment>
<comment type="subcellular location">
    <subcellularLocation>
        <location evidence="6">Cytoplasm</location>
    </subcellularLocation>
</comment>
<dbReference type="EC" id="2.7.1.23" evidence="6"/>
<comment type="similarity">
    <text evidence="6">Belongs to the NAD kinase family.</text>
</comment>
<evidence type="ECO:0000256" key="1">
    <source>
        <dbReference type="ARBA" id="ARBA00022679"/>
    </source>
</evidence>
<protein>
    <recommendedName>
        <fullName evidence="6">NAD kinase</fullName>
        <ecNumber evidence="6">2.7.1.23</ecNumber>
    </recommendedName>
    <alternativeName>
        <fullName evidence="6">ATP-dependent NAD kinase</fullName>
    </alternativeName>
</protein>
<keyword evidence="4 6" id="KW-0520">NAD</keyword>
<comment type="cofactor">
    <cofactor evidence="6">
        <name>a divalent metal cation</name>
        <dbReference type="ChEBI" id="CHEBI:60240"/>
    </cofactor>
</comment>
<evidence type="ECO:0000256" key="4">
    <source>
        <dbReference type="ARBA" id="ARBA00023027"/>
    </source>
</evidence>
<dbReference type="HAMAP" id="MF_00361">
    <property type="entry name" value="NAD_kinase"/>
    <property type="match status" value="1"/>
</dbReference>
<gene>
    <name evidence="6" type="primary">nadK</name>
    <name evidence="7" type="ORF">QO015_004281</name>
</gene>
<feature type="active site" description="Proton acceptor" evidence="6">
    <location>
        <position position="56"/>
    </location>
</feature>
<feature type="binding site" evidence="6">
    <location>
        <position position="156"/>
    </location>
    <ligand>
        <name>NAD(+)</name>
        <dbReference type="ChEBI" id="CHEBI:57540"/>
    </ligand>
</feature>
<accession>A0ABU0MD08</accession>
<evidence type="ECO:0000256" key="2">
    <source>
        <dbReference type="ARBA" id="ARBA00022777"/>
    </source>
</evidence>
<dbReference type="Pfam" id="PF01513">
    <property type="entry name" value="NAD_kinase"/>
    <property type="match status" value="1"/>
</dbReference>
<evidence type="ECO:0000256" key="3">
    <source>
        <dbReference type="ARBA" id="ARBA00022857"/>
    </source>
</evidence>
<keyword evidence="6" id="KW-0963">Cytoplasm</keyword>
<dbReference type="PANTHER" id="PTHR20275">
    <property type="entry name" value="NAD KINASE"/>
    <property type="match status" value="1"/>
</dbReference>
<name>A0ABU0MD08_9HYPH</name>
<keyword evidence="6" id="KW-0547">Nucleotide-binding</keyword>
<evidence type="ECO:0000313" key="7">
    <source>
        <dbReference type="EMBL" id="MDQ0518668.1"/>
    </source>
</evidence>
<keyword evidence="8" id="KW-1185">Reference proteome</keyword>
<dbReference type="PANTHER" id="PTHR20275:SF0">
    <property type="entry name" value="NAD KINASE"/>
    <property type="match status" value="1"/>
</dbReference>
<evidence type="ECO:0000256" key="6">
    <source>
        <dbReference type="HAMAP-Rule" id="MF_00361"/>
    </source>
</evidence>
<dbReference type="RefSeq" id="WP_266284303.1">
    <property type="nucleotide sequence ID" value="NZ_JAPKNF010000004.1"/>
</dbReference>
<feature type="binding site" evidence="6">
    <location>
        <begin position="167"/>
        <end position="172"/>
    </location>
    <ligand>
        <name>NAD(+)</name>
        <dbReference type="ChEBI" id="CHEBI:57540"/>
    </ligand>
</feature>
<proteinExistence type="inferred from homology"/>
<comment type="caution">
    <text evidence="6">Lacks conserved residue(s) required for the propagation of feature annotation.</text>
</comment>
<evidence type="ECO:0000256" key="5">
    <source>
        <dbReference type="ARBA" id="ARBA00047925"/>
    </source>
</evidence>
<dbReference type="GO" id="GO:0003951">
    <property type="term" value="F:NAD+ kinase activity"/>
    <property type="evidence" value="ECO:0007669"/>
    <property type="project" value="UniProtKB-EC"/>
</dbReference>
<dbReference type="Proteomes" id="UP001223743">
    <property type="component" value="Unassembled WGS sequence"/>
</dbReference>
<reference evidence="7 8" key="1">
    <citation type="submission" date="2023-07" db="EMBL/GenBank/DDBJ databases">
        <title>Genomic Encyclopedia of Type Strains, Phase IV (KMG-IV): sequencing the most valuable type-strain genomes for metagenomic binning, comparative biology and taxonomic classification.</title>
        <authorList>
            <person name="Goeker M."/>
        </authorList>
    </citation>
    <scope>NUCLEOTIDE SEQUENCE [LARGE SCALE GENOMIC DNA]</scope>
    <source>
        <strain evidence="7 8">B1-1</strain>
    </source>
</reference>
<dbReference type="InterPro" id="IPR017438">
    <property type="entry name" value="ATP-NAD_kinase_N"/>
</dbReference>
<evidence type="ECO:0000313" key="8">
    <source>
        <dbReference type="Proteomes" id="UP001223743"/>
    </source>
</evidence>